<accession>C4XFG3</accession>
<dbReference type="InterPro" id="IPR005944">
    <property type="entry name" value="Pro_iminopeptidase"/>
</dbReference>
<keyword evidence="5 8" id="KW-0963">Cytoplasm</keyword>
<dbReference type="PANTHER" id="PTHR43722:SF1">
    <property type="entry name" value="PROLINE IMINOPEPTIDASE"/>
    <property type="match status" value="1"/>
</dbReference>
<evidence type="ECO:0000256" key="6">
    <source>
        <dbReference type="ARBA" id="ARBA00022670"/>
    </source>
</evidence>
<evidence type="ECO:0000313" key="12">
    <source>
        <dbReference type="EMBL" id="BAH69885.1"/>
    </source>
</evidence>
<evidence type="ECO:0000256" key="2">
    <source>
        <dbReference type="ARBA" id="ARBA00004496"/>
    </source>
</evidence>
<dbReference type="EC" id="3.4.11.5" evidence="8 10"/>
<evidence type="ECO:0000256" key="8">
    <source>
        <dbReference type="PIRNR" id="PIRNR006431"/>
    </source>
</evidence>
<gene>
    <name evidence="12" type="ordered locus">MBIO_0620</name>
</gene>
<feature type="active site" evidence="9">
    <location>
        <position position="266"/>
    </location>
</feature>
<evidence type="ECO:0000256" key="1">
    <source>
        <dbReference type="ARBA" id="ARBA00001585"/>
    </source>
</evidence>
<name>C4XFG3_MYCFP</name>
<dbReference type="PRINTS" id="PR00111">
    <property type="entry name" value="ABHYDROLASE"/>
</dbReference>
<dbReference type="GO" id="GO:0004177">
    <property type="term" value="F:aminopeptidase activity"/>
    <property type="evidence" value="ECO:0007669"/>
    <property type="project" value="UniProtKB-UniRule"/>
</dbReference>
<keyword evidence="7 8" id="KW-0378">Hydrolase</keyword>
<dbReference type="GO" id="GO:0006508">
    <property type="term" value="P:proteolysis"/>
    <property type="evidence" value="ECO:0007669"/>
    <property type="project" value="UniProtKB-KW"/>
</dbReference>
<reference evidence="12 13" key="1">
    <citation type="journal article" date="2009" name="Curr. Microbiol.">
        <title>Molecular cloning and expression of a novel cholinephosphotransferase involved in glycoglycerophospholipid biosynthesis of Mycoplasma fermentans.</title>
        <authorList>
            <person name="Ishida N."/>
            <person name="Irikura D."/>
            <person name="Matsuda K."/>
            <person name="Sato S."/>
            <person name="Asano K."/>
        </authorList>
    </citation>
    <scope>NUCLEOTIDE SEQUENCE [LARGE SCALE GENOMIC DNA]</scope>
    <source>
        <strain evidence="13">ATCC 19989 / NBRC 14854 / NCTC 10117 / PG18</strain>
    </source>
</reference>
<sequence>MMYKKYLYPKIEPYQKGYLKVDDIYQIYYEVSGNPQGQPIVYVHGGPGGGTSEVCRRYFDPKYYKIVLFDQRGCGKSTPSLELKNNTTWDLINDMEAIRKELKIDKWILFGGSWGTTLSLSYAINHSDKVDKLILRSIFLGRQSDIDWLYQEGASYFKPEAYERYTSFLSDKERKNIVNAYYKHIHSTNKELRHKALIEWTRWESSLVLLKEQPFKEPKKPKWIYEISLIENYYFYNKCFFEENYILNNINKIKDVETYIVHGQFDLDCRPSGAYELHQKLNNSHLIMVEKAAHSQREVNITKALVKITDQIRKK</sequence>
<comment type="similarity">
    <text evidence="3 8 10">Belongs to the peptidase S33 family.</text>
</comment>
<dbReference type="eggNOG" id="COG0596">
    <property type="taxonomic scope" value="Bacteria"/>
</dbReference>
<dbReference type="InterPro" id="IPR000073">
    <property type="entry name" value="AB_hydrolase_1"/>
</dbReference>
<evidence type="ECO:0000256" key="9">
    <source>
        <dbReference type="PIRSR" id="PIRSR006431-1"/>
    </source>
</evidence>
<evidence type="ECO:0000256" key="10">
    <source>
        <dbReference type="RuleBase" id="RU003421"/>
    </source>
</evidence>
<dbReference type="Gene3D" id="3.40.50.1820">
    <property type="entry name" value="alpha/beta hydrolase"/>
    <property type="match status" value="1"/>
</dbReference>
<dbReference type="EMBL" id="AP009608">
    <property type="protein sequence ID" value="BAH69885.1"/>
    <property type="molecule type" value="Genomic_DNA"/>
</dbReference>
<feature type="active site" description="Proton donor" evidence="9">
    <location>
        <position position="294"/>
    </location>
</feature>
<dbReference type="KEGG" id="mfp:MBIO_0620"/>
<keyword evidence="13" id="KW-1185">Reference proteome</keyword>
<dbReference type="NCBIfam" id="TIGR01249">
    <property type="entry name" value="pro_imino_pep_1"/>
    <property type="match status" value="1"/>
</dbReference>
<proteinExistence type="inferred from homology"/>
<evidence type="ECO:0000256" key="3">
    <source>
        <dbReference type="ARBA" id="ARBA00010088"/>
    </source>
</evidence>
<dbReference type="PATRIC" id="fig|496833.3.peg.212"/>
<dbReference type="PANTHER" id="PTHR43722">
    <property type="entry name" value="PROLINE IMINOPEPTIDASE"/>
    <property type="match status" value="1"/>
</dbReference>
<dbReference type="PRINTS" id="PR00793">
    <property type="entry name" value="PROAMNOPTASE"/>
</dbReference>
<dbReference type="AlphaFoldDB" id="C4XFG3"/>
<keyword evidence="6 8" id="KW-0645">Protease</keyword>
<evidence type="ECO:0000256" key="7">
    <source>
        <dbReference type="ARBA" id="ARBA00022801"/>
    </source>
</evidence>
<comment type="catalytic activity">
    <reaction evidence="1 8 10">
        <text>Release of N-terminal proline from a peptide.</text>
        <dbReference type="EC" id="3.4.11.5"/>
    </reaction>
</comment>
<feature type="domain" description="AB hydrolase-1" evidence="11">
    <location>
        <begin position="39"/>
        <end position="295"/>
    </location>
</feature>
<evidence type="ECO:0000259" key="11">
    <source>
        <dbReference type="Pfam" id="PF00561"/>
    </source>
</evidence>
<dbReference type="ESTHER" id="mycfp-c4xfg3">
    <property type="family name" value="Proline_iminopeptidase"/>
</dbReference>
<feature type="active site" description="Nucleophile" evidence="9">
    <location>
        <position position="113"/>
    </location>
</feature>
<evidence type="ECO:0000256" key="4">
    <source>
        <dbReference type="ARBA" id="ARBA00022438"/>
    </source>
</evidence>
<dbReference type="GO" id="GO:0005737">
    <property type="term" value="C:cytoplasm"/>
    <property type="evidence" value="ECO:0007669"/>
    <property type="project" value="UniProtKB-SubCell"/>
</dbReference>
<protein>
    <recommendedName>
        <fullName evidence="8 10">Proline iminopeptidase</fullName>
        <shortName evidence="8">PIP</shortName>
        <ecNumber evidence="8 10">3.4.11.5</ecNumber>
    </recommendedName>
    <alternativeName>
        <fullName evidence="8">Prolyl aminopeptidase</fullName>
    </alternativeName>
</protein>
<dbReference type="HOGENOM" id="CLU_043739_2_2_14"/>
<comment type="subcellular location">
    <subcellularLocation>
        <location evidence="2 8">Cytoplasm</location>
    </subcellularLocation>
</comment>
<dbReference type="PIRSF" id="PIRSF006431">
    <property type="entry name" value="Pept_S33"/>
    <property type="match status" value="1"/>
</dbReference>
<dbReference type="Proteomes" id="UP000006810">
    <property type="component" value="Chromosome"/>
</dbReference>
<dbReference type="SUPFAM" id="SSF53474">
    <property type="entry name" value="alpha/beta-Hydrolases"/>
    <property type="match status" value="1"/>
</dbReference>
<keyword evidence="4 8" id="KW-0031">Aminopeptidase</keyword>
<evidence type="ECO:0000313" key="13">
    <source>
        <dbReference type="Proteomes" id="UP000006810"/>
    </source>
</evidence>
<dbReference type="Pfam" id="PF00561">
    <property type="entry name" value="Abhydrolase_1"/>
    <property type="match status" value="1"/>
</dbReference>
<organism evidence="12 13">
    <name type="scientific">Mycoplasmopsis fermentans (strain ATCC 19989 / NBRC 14854 / NCTC 10117 / PG18)</name>
    <name type="common">Mycoplasma fermentans</name>
    <dbReference type="NCBI Taxonomy" id="496833"/>
    <lineage>
        <taxon>Bacteria</taxon>
        <taxon>Bacillati</taxon>
        <taxon>Mycoplasmatota</taxon>
        <taxon>Mycoplasmoidales</taxon>
        <taxon>Metamycoplasmataceae</taxon>
        <taxon>Mycoplasmopsis</taxon>
    </lineage>
</organism>
<evidence type="ECO:0000256" key="5">
    <source>
        <dbReference type="ARBA" id="ARBA00022490"/>
    </source>
</evidence>
<dbReference type="MEROPS" id="S33.001"/>
<dbReference type="InterPro" id="IPR029058">
    <property type="entry name" value="AB_hydrolase_fold"/>
</dbReference>
<dbReference type="InterPro" id="IPR002410">
    <property type="entry name" value="Peptidase_S33"/>
</dbReference>